<evidence type="ECO:0000256" key="2">
    <source>
        <dbReference type="ARBA" id="ARBA00022679"/>
    </source>
</evidence>
<protein>
    <submittedName>
        <fullName evidence="7">Acetyltransferase</fullName>
    </submittedName>
</protein>
<evidence type="ECO:0000313" key="8">
    <source>
        <dbReference type="Proteomes" id="UP000295278"/>
    </source>
</evidence>
<dbReference type="PROSITE" id="PS00101">
    <property type="entry name" value="HEXAPEP_TRANSFERASES"/>
    <property type="match status" value="1"/>
</dbReference>
<dbReference type="NCBIfam" id="TIGR03570">
    <property type="entry name" value="NeuD_NnaD"/>
    <property type="match status" value="1"/>
</dbReference>
<dbReference type="CDD" id="cd03360">
    <property type="entry name" value="LbH_AT_putative"/>
    <property type="match status" value="1"/>
</dbReference>
<dbReference type="InterPro" id="IPR018357">
    <property type="entry name" value="Hexapep_transf_CS"/>
</dbReference>
<feature type="domain" description="PglD N-terminal" evidence="6">
    <location>
        <begin position="2"/>
        <end position="74"/>
    </location>
</feature>
<dbReference type="Gene3D" id="3.40.50.20">
    <property type="match status" value="1"/>
</dbReference>
<dbReference type="AlphaFoldDB" id="A0A4R5AZ52"/>
<feature type="binding site" evidence="5">
    <location>
        <position position="135"/>
    </location>
    <ligand>
        <name>acetyl-CoA</name>
        <dbReference type="ChEBI" id="CHEBI:57288"/>
    </ligand>
</feature>
<evidence type="ECO:0000256" key="5">
    <source>
        <dbReference type="PIRSR" id="PIRSR620019-2"/>
    </source>
</evidence>
<keyword evidence="3" id="KW-0677">Repeat</keyword>
<dbReference type="Gene3D" id="2.160.10.10">
    <property type="entry name" value="Hexapeptide repeat proteins"/>
    <property type="match status" value="1"/>
</dbReference>
<dbReference type="Proteomes" id="UP000295278">
    <property type="component" value="Unassembled WGS sequence"/>
</dbReference>
<dbReference type="GO" id="GO:0016740">
    <property type="term" value="F:transferase activity"/>
    <property type="evidence" value="ECO:0007669"/>
    <property type="project" value="UniProtKB-KW"/>
</dbReference>
<evidence type="ECO:0000259" key="6">
    <source>
        <dbReference type="Pfam" id="PF17836"/>
    </source>
</evidence>
<dbReference type="RefSeq" id="WP_131909692.1">
    <property type="nucleotide sequence ID" value="NZ_SMFM01000004.1"/>
</dbReference>
<reference evidence="7 8" key="1">
    <citation type="submission" date="2019-03" db="EMBL/GenBank/DDBJ databases">
        <title>Flavobacterium AT-3-2 sp. nov., isolated from arctic soil.</title>
        <authorList>
            <person name="Chaudhary D.K."/>
        </authorList>
    </citation>
    <scope>NUCLEOTIDE SEQUENCE [LARGE SCALE GENOMIC DNA]</scope>
    <source>
        <strain evidence="7 8">AT-3-2</strain>
    </source>
</reference>
<dbReference type="InterPro" id="IPR020019">
    <property type="entry name" value="AcTrfase_PglD-like"/>
</dbReference>
<comment type="caution">
    <text evidence="7">The sequence shown here is derived from an EMBL/GenBank/DDBJ whole genome shotgun (WGS) entry which is preliminary data.</text>
</comment>
<dbReference type="InterPro" id="IPR011004">
    <property type="entry name" value="Trimer_LpxA-like_sf"/>
</dbReference>
<gene>
    <name evidence="7" type="ORF">E0F89_10295</name>
</gene>
<dbReference type="EMBL" id="SMFM01000004">
    <property type="protein sequence ID" value="TDD75942.1"/>
    <property type="molecule type" value="Genomic_DNA"/>
</dbReference>
<keyword evidence="8" id="KW-1185">Reference proteome</keyword>
<evidence type="ECO:0000313" key="7">
    <source>
        <dbReference type="EMBL" id="TDD75942.1"/>
    </source>
</evidence>
<organism evidence="7 8">
    <name type="scientific">Flavobacterium caseinilyticum</name>
    <dbReference type="NCBI Taxonomy" id="2541732"/>
    <lineage>
        <taxon>Bacteria</taxon>
        <taxon>Pseudomonadati</taxon>
        <taxon>Bacteroidota</taxon>
        <taxon>Flavobacteriia</taxon>
        <taxon>Flavobacteriales</taxon>
        <taxon>Flavobacteriaceae</taxon>
        <taxon>Flavobacterium</taxon>
    </lineage>
</organism>
<evidence type="ECO:0000256" key="4">
    <source>
        <dbReference type="PIRSR" id="PIRSR620019-1"/>
    </source>
</evidence>
<dbReference type="InterPro" id="IPR050179">
    <property type="entry name" value="Trans_hexapeptide_repeat"/>
</dbReference>
<dbReference type="PANTHER" id="PTHR43300:SF7">
    <property type="entry name" value="UDP-N-ACETYLBACILLOSAMINE N-ACETYLTRANSFERASE"/>
    <property type="match status" value="1"/>
</dbReference>
<dbReference type="PANTHER" id="PTHR43300">
    <property type="entry name" value="ACETYLTRANSFERASE"/>
    <property type="match status" value="1"/>
</dbReference>
<feature type="binding site" evidence="5">
    <location>
        <position position="156"/>
    </location>
    <ligand>
        <name>acetyl-CoA</name>
        <dbReference type="ChEBI" id="CHEBI:57288"/>
    </ligand>
</feature>
<proteinExistence type="inferred from homology"/>
<dbReference type="InterPro" id="IPR041561">
    <property type="entry name" value="PglD_N"/>
</dbReference>
<accession>A0A4R5AZ52</accession>
<evidence type="ECO:0000256" key="1">
    <source>
        <dbReference type="ARBA" id="ARBA00007274"/>
    </source>
</evidence>
<feature type="binding site" evidence="5">
    <location>
        <begin position="7"/>
        <end position="9"/>
    </location>
    <ligand>
        <name>substrate</name>
    </ligand>
</feature>
<comment type="similarity">
    <text evidence="1">Belongs to the transferase hexapeptide repeat family.</text>
</comment>
<keyword evidence="2 7" id="KW-0808">Transferase</keyword>
<dbReference type="SUPFAM" id="SSF51161">
    <property type="entry name" value="Trimeric LpxA-like enzymes"/>
    <property type="match status" value="1"/>
</dbReference>
<dbReference type="OrthoDB" id="9794407at2"/>
<feature type="binding site" evidence="5">
    <location>
        <position position="62"/>
    </location>
    <ligand>
        <name>substrate</name>
    </ligand>
</feature>
<sequence>MYLYGASGHCKVIIDIITASEEFEIQGIMDDNPRIATLFDIPVFNTSTFETLSDKSFIIAVGNNTIRKKIVEKVGGIYITAIHPRAVVSPFTNIDEGTVVMAGAIVNADAIIGKHCIINTAAVIEHDCILGNYVHVSPNAALGGAVEIAEGTHIGIGATVIQGIKIGKWATIGAGTVIINDIPDYAVVVGNPGKILKYHTKHE</sequence>
<feature type="active site" description="Proton acceptor" evidence="4">
    <location>
        <position position="126"/>
    </location>
</feature>
<name>A0A4R5AZ52_9FLAO</name>
<evidence type="ECO:0000256" key="3">
    <source>
        <dbReference type="ARBA" id="ARBA00022737"/>
    </source>
</evidence>
<feature type="site" description="Increases basicity of active site His" evidence="4">
    <location>
        <position position="127"/>
    </location>
</feature>
<dbReference type="Pfam" id="PF17836">
    <property type="entry name" value="PglD_N"/>
    <property type="match status" value="1"/>
</dbReference>